<comment type="caution">
    <text evidence="4">The sequence shown here is derived from an EMBL/GenBank/DDBJ whole genome shotgun (WGS) entry which is preliminary data.</text>
</comment>
<dbReference type="GO" id="GO:0008800">
    <property type="term" value="F:beta-lactamase activity"/>
    <property type="evidence" value="ECO:0007669"/>
    <property type="project" value="InterPro"/>
</dbReference>
<evidence type="ECO:0000313" key="4">
    <source>
        <dbReference type="EMBL" id="RUQ98921.1"/>
    </source>
</evidence>
<evidence type="ECO:0000259" key="2">
    <source>
        <dbReference type="Pfam" id="PF08239"/>
    </source>
</evidence>
<keyword evidence="5" id="KW-1185">Reference proteome</keyword>
<feature type="region of interest" description="Disordered" evidence="1">
    <location>
        <begin position="45"/>
        <end position="112"/>
    </location>
</feature>
<feature type="compositionally biased region" description="Low complexity" evidence="1">
    <location>
        <begin position="45"/>
        <end position="79"/>
    </location>
</feature>
<dbReference type="InterPro" id="IPR045155">
    <property type="entry name" value="Beta-lactam_cat"/>
</dbReference>
<gene>
    <name evidence="4" type="ORF">ELQ94_11325</name>
</gene>
<feature type="domain" description="Beta-lactamase class A catalytic" evidence="3">
    <location>
        <begin position="236"/>
        <end position="427"/>
    </location>
</feature>
<dbReference type="OrthoDB" id="5102224at2"/>
<dbReference type="InterPro" id="IPR003646">
    <property type="entry name" value="SH3-like_bac-type"/>
</dbReference>
<sequence>MDHRPSRIVLAAFAAVVIAGGIIPLGAPSSAAASDLSVVRPVEVAPDAAPTDDPQPTDTTSPDPVETTTPDPVETTAPPTETPTPTPTPTPDEAETPKPDDGTEQPSDIAPQEVQPGAQPIEFQAPKPVIVGNPRDGSTIQVSAGYWTPSPTTVVFQWFADGRGIAGATGRGLKVTADLVGKKLSANVKGTRVGYVAKWVSSDQTAPVWKGVTDEALLLSKIKTRLDDHGWKYTVAIRELNGAKRSTSVYGASKREPASTSKLFIAYAVLDNIDNGILSFSRKTSSGTTVKDCLRVLIEVSDNYCARELMAVVGRTKLNSKLASEGYTGTQFSSAANSSGWNKTSTANDLALLLSRLQNKQLLSVSGTTHLLTLMERQVWRSRLASGLPDGVRSASKPGELWLSSGMVQLDVGIVYGPTSTYVLTVMGNGNATKEAIKAISKTVFLHLQGYPSSTKTRVYPAQQMTAKASTALRSGPGGSTIATIPAGARVEVISSQRMWYYVKVNGRNGWMSATVLASRWAA</sequence>
<evidence type="ECO:0000256" key="1">
    <source>
        <dbReference type="SAM" id="MobiDB-lite"/>
    </source>
</evidence>
<proteinExistence type="predicted"/>
<dbReference type="GO" id="GO:0046677">
    <property type="term" value="P:response to antibiotic"/>
    <property type="evidence" value="ECO:0007669"/>
    <property type="project" value="InterPro"/>
</dbReference>
<organism evidence="4 5">
    <name type="scientific">Labedella endophytica</name>
    <dbReference type="NCBI Taxonomy" id="1523160"/>
    <lineage>
        <taxon>Bacteria</taxon>
        <taxon>Bacillati</taxon>
        <taxon>Actinomycetota</taxon>
        <taxon>Actinomycetes</taxon>
        <taxon>Micrococcales</taxon>
        <taxon>Microbacteriaceae</taxon>
        <taxon>Labedella</taxon>
    </lineage>
</organism>
<protein>
    <submittedName>
        <fullName evidence="4">Uncharacterized protein</fullName>
    </submittedName>
</protein>
<evidence type="ECO:0000313" key="5">
    <source>
        <dbReference type="Proteomes" id="UP000274909"/>
    </source>
</evidence>
<dbReference type="SUPFAM" id="SSF56601">
    <property type="entry name" value="beta-lactamase/transpeptidase-like"/>
    <property type="match status" value="1"/>
</dbReference>
<dbReference type="Proteomes" id="UP000274909">
    <property type="component" value="Unassembled WGS sequence"/>
</dbReference>
<name>A0A433JQN0_9MICO</name>
<dbReference type="EMBL" id="RZGZ01000003">
    <property type="protein sequence ID" value="RUQ98921.1"/>
    <property type="molecule type" value="Genomic_DNA"/>
</dbReference>
<reference evidence="4 5" key="1">
    <citation type="submission" date="2018-12" db="EMBL/GenBank/DDBJ databases">
        <authorList>
            <person name="Li F."/>
        </authorList>
    </citation>
    <scope>NUCLEOTIDE SEQUENCE [LARGE SCALE GENOMIC DNA]</scope>
    <source>
        <strain evidence="4 5">EGI 6500705</strain>
    </source>
</reference>
<dbReference type="Gene3D" id="2.30.30.40">
    <property type="entry name" value="SH3 Domains"/>
    <property type="match status" value="1"/>
</dbReference>
<dbReference type="RefSeq" id="WP_127050418.1">
    <property type="nucleotide sequence ID" value="NZ_RZGZ01000003.1"/>
</dbReference>
<dbReference type="PANTHER" id="PTHR35333">
    <property type="entry name" value="BETA-LACTAMASE"/>
    <property type="match status" value="1"/>
</dbReference>
<dbReference type="InterPro" id="IPR012338">
    <property type="entry name" value="Beta-lactam/transpept-like"/>
</dbReference>
<dbReference type="Pfam" id="PF13354">
    <property type="entry name" value="Beta-lactamase2"/>
    <property type="match status" value="1"/>
</dbReference>
<dbReference type="GO" id="GO:0030655">
    <property type="term" value="P:beta-lactam antibiotic catabolic process"/>
    <property type="evidence" value="ECO:0007669"/>
    <property type="project" value="InterPro"/>
</dbReference>
<dbReference type="AlphaFoldDB" id="A0A433JQN0"/>
<dbReference type="Pfam" id="PF08239">
    <property type="entry name" value="SH3_3"/>
    <property type="match status" value="1"/>
</dbReference>
<accession>A0A433JQN0</accession>
<dbReference type="InterPro" id="IPR000871">
    <property type="entry name" value="Beta-lactam_class-A"/>
</dbReference>
<dbReference type="PANTHER" id="PTHR35333:SF3">
    <property type="entry name" value="BETA-LACTAMASE-TYPE TRANSPEPTIDASE FOLD CONTAINING PROTEIN"/>
    <property type="match status" value="1"/>
</dbReference>
<dbReference type="Gene3D" id="3.40.710.10">
    <property type="entry name" value="DD-peptidase/beta-lactamase superfamily"/>
    <property type="match status" value="1"/>
</dbReference>
<feature type="compositionally biased region" description="Pro residues" evidence="1">
    <location>
        <begin position="80"/>
        <end position="90"/>
    </location>
</feature>
<evidence type="ECO:0000259" key="3">
    <source>
        <dbReference type="Pfam" id="PF13354"/>
    </source>
</evidence>
<dbReference type="Gene3D" id="2.60.40.2700">
    <property type="match status" value="1"/>
</dbReference>
<feature type="domain" description="SH3b" evidence="2">
    <location>
        <begin position="471"/>
        <end position="515"/>
    </location>
</feature>